<organism evidence="9 10">
    <name type="scientific">Euzebyella saccharophila</name>
    <dbReference type="NCBI Taxonomy" id="679664"/>
    <lineage>
        <taxon>Bacteria</taxon>
        <taxon>Pseudomonadati</taxon>
        <taxon>Bacteroidota</taxon>
        <taxon>Flavobacteriia</taxon>
        <taxon>Flavobacteriales</taxon>
        <taxon>Flavobacteriaceae</taxon>
        <taxon>Euzebyella</taxon>
    </lineage>
</organism>
<dbReference type="EMBL" id="JBHSAW010000004">
    <property type="protein sequence ID" value="MFC4095554.1"/>
    <property type="molecule type" value="Genomic_DNA"/>
</dbReference>
<gene>
    <name evidence="9" type="ORF">ACFOUT_06690</name>
</gene>
<feature type="domain" description="PAC" evidence="8">
    <location>
        <begin position="322"/>
        <end position="374"/>
    </location>
</feature>
<keyword evidence="10" id="KW-1185">Reference proteome</keyword>
<dbReference type="Pfam" id="PF08447">
    <property type="entry name" value="PAS_3"/>
    <property type="match status" value="2"/>
</dbReference>
<dbReference type="InterPro" id="IPR013655">
    <property type="entry name" value="PAS_fold_3"/>
</dbReference>
<dbReference type="PROSITE" id="PS50113">
    <property type="entry name" value="PAC"/>
    <property type="match status" value="4"/>
</dbReference>
<dbReference type="Proteomes" id="UP001595814">
    <property type="component" value="Unassembled WGS sequence"/>
</dbReference>
<dbReference type="InterPro" id="IPR001610">
    <property type="entry name" value="PAC"/>
</dbReference>
<dbReference type="Gene3D" id="3.30.565.10">
    <property type="entry name" value="Histidine kinase-like ATPase, C-terminal domain"/>
    <property type="match status" value="1"/>
</dbReference>
<feature type="domain" description="PAC" evidence="8">
    <location>
        <begin position="449"/>
        <end position="501"/>
    </location>
</feature>
<dbReference type="SMART" id="SM00387">
    <property type="entry name" value="HATPase_c"/>
    <property type="match status" value="1"/>
</dbReference>
<feature type="domain" description="Histidine kinase" evidence="6">
    <location>
        <begin position="519"/>
        <end position="732"/>
    </location>
</feature>
<dbReference type="InterPro" id="IPR000014">
    <property type="entry name" value="PAS"/>
</dbReference>
<evidence type="ECO:0000256" key="3">
    <source>
        <dbReference type="ARBA" id="ARBA00022553"/>
    </source>
</evidence>
<proteinExistence type="predicted"/>
<dbReference type="EC" id="2.7.13.3" evidence="2"/>
<dbReference type="InterPro" id="IPR035965">
    <property type="entry name" value="PAS-like_dom_sf"/>
</dbReference>
<sequence>MDTLTINTLIKEAPVAIALLDDQYCFQTYSSVWEDKFSVPNSNLLGINLFEVMPYLKSELETVLPKCLRGESHQNDAKKLVVEGIVKWLKWKVKPQRNLDGIITGIILFLEDISENKRKEEIHQKAVEVAKIGGWEIDLLTNDLYWTDITKQIHELPLDYMPKLEEGIKFYKEGRHRDTISKVVARAMADGTPWDVNLVIVTAKGRERWVRAMGSVEMKHGKCVRIFGTFQDIDDEKRMEIKLNEVSNRLAIATTGSNIGIWEYSMLNEDFVWDDNMYKLYGVKRINFNPNNRHHWRRAVHPDDLDTIVSTHNNALEGKKEYETQYRIVTPKGEIRHLGARAVIIYDEKGTPTKMIGTNFDITELSKTQLMLERSEESLHRAFEKSTTGMALVGLKGEWIQVNKQLCSKLGYTEEELRNKNFQDITHPEDLEKDVALLNEVIKGKRDSYKIEKRYLNKEGKTIFAILTVTAVRNIEGRLSHFISQVMDISQRIKAEEELTRLLNITKQQNDSLLNFAHIVSHNLRSHATNLSMLTGFLEGEKDESEVTEIHSMLKDASESLNETVVHLNDVVQLKVGANEKMVPVNLPETLHTVKKNLSVLLNDKKVQCTVDMPHNLTVNGIPAYIDSIFLNLITNSIKYSSPKRTPTLNITTEITENHVILSFADNGLGINLKRHGKKIFGMYKTFHKNKDAKGIGLFITKNQMESMRGKIEVESEVGIGTTFKLYFENNQTPE</sequence>
<dbReference type="SUPFAM" id="SSF55785">
    <property type="entry name" value="PYP-like sensor domain (PAS domain)"/>
    <property type="match status" value="4"/>
</dbReference>
<dbReference type="NCBIfam" id="TIGR00229">
    <property type="entry name" value="sensory_box"/>
    <property type="match status" value="2"/>
</dbReference>
<dbReference type="PROSITE" id="PS50112">
    <property type="entry name" value="PAS"/>
    <property type="match status" value="1"/>
</dbReference>
<dbReference type="InterPro" id="IPR013656">
    <property type="entry name" value="PAS_4"/>
</dbReference>
<feature type="domain" description="PAC" evidence="8">
    <location>
        <begin position="194"/>
        <end position="245"/>
    </location>
</feature>
<accession>A0ABV8JS07</accession>
<dbReference type="CDD" id="cd00130">
    <property type="entry name" value="PAS"/>
    <property type="match status" value="2"/>
</dbReference>
<dbReference type="InterPro" id="IPR000700">
    <property type="entry name" value="PAS-assoc_C"/>
</dbReference>
<dbReference type="Pfam" id="PF02518">
    <property type="entry name" value="HATPase_c"/>
    <property type="match status" value="1"/>
</dbReference>
<dbReference type="Gene3D" id="2.10.70.100">
    <property type="match status" value="2"/>
</dbReference>
<dbReference type="Pfam" id="PF08448">
    <property type="entry name" value="PAS_4"/>
    <property type="match status" value="1"/>
</dbReference>
<keyword evidence="5" id="KW-0418">Kinase</keyword>
<dbReference type="PANTHER" id="PTHR43304:SF1">
    <property type="entry name" value="PAC DOMAIN-CONTAINING PROTEIN"/>
    <property type="match status" value="1"/>
</dbReference>
<dbReference type="PROSITE" id="PS50109">
    <property type="entry name" value="HIS_KIN"/>
    <property type="match status" value="1"/>
</dbReference>
<evidence type="ECO:0000256" key="1">
    <source>
        <dbReference type="ARBA" id="ARBA00000085"/>
    </source>
</evidence>
<dbReference type="InterPro" id="IPR004358">
    <property type="entry name" value="Sig_transdc_His_kin-like_C"/>
</dbReference>
<evidence type="ECO:0000313" key="9">
    <source>
        <dbReference type="EMBL" id="MFC4095554.1"/>
    </source>
</evidence>
<evidence type="ECO:0000313" key="10">
    <source>
        <dbReference type="Proteomes" id="UP001595814"/>
    </source>
</evidence>
<keyword evidence="3" id="KW-0597">Phosphoprotein</keyword>
<dbReference type="Gene3D" id="3.30.450.20">
    <property type="entry name" value="PAS domain"/>
    <property type="match status" value="4"/>
</dbReference>
<evidence type="ECO:0000259" key="8">
    <source>
        <dbReference type="PROSITE" id="PS50113"/>
    </source>
</evidence>
<protein>
    <recommendedName>
        <fullName evidence="2">histidine kinase</fullName>
        <ecNumber evidence="2">2.7.13.3</ecNumber>
    </recommendedName>
</protein>
<dbReference type="InterPro" id="IPR003594">
    <property type="entry name" value="HATPase_dom"/>
</dbReference>
<evidence type="ECO:0000256" key="4">
    <source>
        <dbReference type="ARBA" id="ARBA00022679"/>
    </source>
</evidence>
<feature type="domain" description="PAS" evidence="7">
    <location>
        <begin position="375"/>
        <end position="445"/>
    </location>
</feature>
<dbReference type="InterPro" id="IPR036890">
    <property type="entry name" value="HATPase_C_sf"/>
</dbReference>
<dbReference type="SMART" id="SM00086">
    <property type="entry name" value="PAC"/>
    <property type="match status" value="4"/>
</dbReference>
<dbReference type="RefSeq" id="WP_192460778.1">
    <property type="nucleotide sequence ID" value="NZ_JACYFJ010000001.1"/>
</dbReference>
<dbReference type="PANTHER" id="PTHR43304">
    <property type="entry name" value="PHYTOCHROME-LIKE PROTEIN CPH1"/>
    <property type="match status" value="1"/>
</dbReference>
<name>A0ABV8JS07_9FLAO</name>
<reference evidence="10" key="1">
    <citation type="journal article" date="2019" name="Int. J. Syst. Evol. Microbiol.">
        <title>The Global Catalogue of Microorganisms (GCM) 10K type strain sequencing project: providing services to taxonomists for standard genome sequencing and annotation.</title>
        <authorList>
            <consortium name="The Broad Institute Genomics Platform"/>
            <consortium name="The Broad Institute Genome Sequencing Center for Infectious Disease"/>
            <person name="Wu L."/>
            <person name="Ma J."/>
        </authorList>
    </citation>
    <scope>NUCLEOTIDE SEQUENCE [LARGE SCALE GENOMIC DNA]</scope>
    <source>
        <strain evidence="10">CECT 7477</strain>
    </source>
</reference>
<evidence type="ECO:0000256" key="2">
    <source>
        <dbReference type="ARBA" id="ARBA00012438"/>
    </source>
</evidence>
<dbReference type="InterPro" id="IPR005467">
    <property type="entry name" value="His_kinase_dom"/>
</dbReference>
<dbReference type="InterPro" id="IPR052162">
    <property type="entry name" value="Sensor_kinase/Photoreceptor"/>
</dbReference>
<dbReference type="PRINTS" id="PR00344">
    <property type="entry name" value="BCTRLSENSOR"/>
</dbReference>
<feature type="domain" description="PAC" evidence="8">
    <location>
        <begin position="73"/>
        <end position="125"/>
    </location>
</feature>
<evidence type="ECO:0000259" key="6">
    <source>
        <dbReference type="PROSITE" id="PS50109"/>
    </source>
</evidence>
<evidence type="ECO:0000259" key="7">
    <source>
        <dbReference type="PROSITE" id="PS50112"/>
    </source>
</evidence>
<keyword evidence="4" id="KW-0808">Transferase</keyword>
<dbReference type="SMART" id="SM00091">
    <property type="entry name" value="PAS"/>
    <property type="match status" value="3"/>
</dbReference>
<dbReference type="SUPFAM" id="SSF55874">
    <property type="entry name" value="ATPase domain of HSP90 chaperone/DNA topoisomerase II/histidine kinase"/>
    <property type="match status" value="1"/>
</dbReference>
<comment type="catalytic activity">
    <reaction evidence="1">
        <text>ATP + protein L-histidine = ADP + protein N-phospho-L-histidine.</text>
        <dbReference type="EC" id="2.7.13.3"/>
    </reaction>
</comment>
<comment type="caution">
    <text evidence="9">The sequence shown here is derived from an EMBL/GenBank/DDBJ whole genome shotgun (WGS) entry which is preliminary data.</text>
</comment>
<evidence type="ECO:0000256" key="5">
    <source>
        <dbReference type="ARBA" id="ARBA00022777"/>
    </source>
</evidence>